<feature type="domain" description="LD-carboxypeptidase C-terminal" evidence="7">
    <location>
        <begin position="175"/>
        <end position="288"/>
    </location>
</feature>
<dbReference type="InterPro" id="IPR040921">
    <property type="entry name" value="Peptidase_S66C"/>
</dbReference>
<dbReference type="EMBL" id="JARULN010000004">
    <property type="protein sequence ID" value="MDG5753720.1"/>
    <property type="molecule type" value="Genomic_DNA"/>
</dbReference>
<sequence>MNKPHMLQSGDTVMIVAPAGPVNKERVMRMKLRLEEMGVHVKLGNNMFRQNGFLAGEDALRLADLQDAITNPNIKAIFCSRGGYGSARLLPYLDLEPLKRQPKIFWGYSDITFLHIICNQFAELVTFHGPMMEECGAEDVAHETFSSLGQLFSPTAISLTASRPDYPPFFHTVRAPIVGGNLTVLLSTLGTPYEIDTRGKILLLEDIGEAPYRIDRMLNQLRLAGKFNECAGILLTDFHDCEAGGNTSLSIEEIVYTHIVPYGIPILNGFSIGHCTPNIGIPLGSYATMDGQSGTLTIEPGVIAN</sequence>
<dbReference type="Gene3D" id="3.40.50.10740">
    <property type="entry name" value="Class I glutamine amidotransferase-like"/>
    <property type="match status" value="1"/>
</dbReference>
<keyword evidence="9" id="KW-1185">Reference proteome</keyword>
<evidence type="ECO:0000259" key="7">
    <source>
        <dbReference type="Pfam" id="PF17676"/>
    </source>
</evidence>
<dbReference type="CDD" id="cd07025">
    <property type="entry name" value="Peptidase_S66"/>
    <property type="match status" value="1"/>
</dbReference>
<dbReference type="InterPro" id="IPR027478">
    <property type="entry name" value="LdcA_N"/>
</dbReference>
<keyword evidence="4" id="KW-0378">Hydrolase</keyword>
<keyword evidence="5" id="KW-0720">Serine protease</keyword>
<dbReference type="SUPFAM" id="SSF52317">
    <property type="entry name" value="Class I glutamine amidotransferase-like"/>
    <property type="match status" value="1"/>
</dbReference>
<dbReference type="PANTHER" id="PTHR30237:SF2">
    <property type="entry name" value="MUREIN TETRAPEPTIDE CARBOXYPEPTIDASE"/>
    <property type="match status" value="1"/>
</dbReference>
<dbReference type="SUPFAM" id="SSF141986">
    <property type="entry name" value="LD-carboxypeptidase A C-terminal domain-like"/>
    <property type="match status" value="1"/>
</dbReference>
<reference evidence="8 9" key="1">
    <citation type="submission" date="2023-04" db="EMBL/GenBank/DDBJ databases">
        <title>Ectobacillus antri isolated from activated sludge.</title>
        <authorList>
            <person name="Yan P."/>
            <person name="Liu X."/>
        </authorList>
    </citation>
    <scope>NUCLEOTIDE SEQUENCE [LARGE SCALE GENOMIC DNA]</scope>
    <source>
        <strain evidence="8 9">C18H</strain>
    </source>
</reference>
<dbReference type="Proteomes" id="UP001218246">
    <property type="component" value="Unassembled WGS sequence"/>
</dbReference>
<comment type="similarity">
    <text evidence="1">Belongs to the peptidase S66 family.</text>
</comment>
<dbReference type="InterPro" id="IPR040449">
    <property type="entry name" value="Peptidase_S66_N"/>
</dbReference>
<name>A0ABT6H2U3_9BACI</name>
<comment type="caution">
    <text evidence="8">The sequence shown here is derived from an EMBL/GenBank/DDBJ whole genome shotgun (WGS) entry which is preliminary data.</text>
</comment>
<evidence type="ECO:0000259" key="6">
    <source>
        <dbReference type="Pfam" id="PF02016"/>
    </source>
</evidence>
<evidence type="ECO:0000256" key="2">
    <source>
        <dbReference type="ARBA" id="ARBA00022645"/>
    </source>
</evidence>
<protein>
    <submittedName>
        <fullName evidence="8">LD-carboxypeptidase</fullName>
    </submittedName>
</protein>
<dbReference type="PIRSF" id="PIRSF028757">
    <property type="entry name" value="LD-carboxypeptidase"/>
    <property type="match status" value="1"/>
</dbReference>
<keyword evidence="2" id="KW-0121">Carboxypeptidase</keyword>
<evidence type="ECO:0000313" key="9">
    <source>
        <dbReference type="Proteomes" id="UP001218246"/>
    </source>
</evidence>
<evidence type="ECO:0000256" key="3">
    <source>
        <dbReference type="ARBA" id="ARBA00022670"/>
    </source>
</evidence>
<dbReference type="Pfam" id="PF02016">
    <property type="entry name" value="Peptidase_S66"/>
    <property type="match status" value="1"/>
</dbReference>
<evidence type="ECO:0000313" key="8">
    <source>
        <dbReference type="EMBL" id="MDG5753720.1"/>
    </source>
</evidence>
<dbReference type="InterPro" id="IPR003507">
    <property type="entry name" value="S66_fam"/>
</dbReference>
<dbReference type="Pfam" id="PF17676">
    <property type="entry name" value="Peptidase_S66C"/>
    <property type="match status" value="1"/>
</dbReference>
<accession>A0ABT6H2U3</accession>
<dbReference type="InterPro" id="IPR029062">
    <property type="entry name" value="Class_I_gatase-like"/>
</dbReference>
<keyword evidence="3" id="KW-0645">Protease</keyword>
<dbReference type="Gene3D" id="3.50.30.60">
    <property type="entry name" value="LD-carboxypeptidase A C-terminal domain-like"/>
    <property type="match status" value="1"/>
</dbReference>
<dbReference type="InterPro" id="IPR027461">
    <property type="entry name" value="Carboxypeptidase_A_C_sf"/>
</dbReference>
<dbReference type="PANTHER" id="PTHR30237">
    <property type="entry name" value="MURAMOYLTETRAPEPTIDE CARBOXYPEPTIDASE"/>
    <property type="match status" value="1"/>
</dbReference>
<gene>
    <name evidence="8" type="ORF">P6P90_07010</name>
</gene>
<feature type="domain" description="LD-carboxypeptidase N-terminal" evidence="6">
    <location>
        <begin position="13"/>
        <end position="129"/>
    </location>
</feature>
<proteinExistence type="inferred from homology"/>
<evidence type="ECO:0000256" key="4">
    <source>
        <dbReference type="ARBA" id="ARBA00022801"/>
    </source>
</evidence>
<dbReference type="RefSeq" id="WP_124562889.1">
    <property type="nucleotide sequence ID" value="NZ_JARRRY010000027.1"/>
</dbReference>
<evidence type="ECO:0000256" key="5">
    <source>
        <dbReference type="ARBA" id="ARBA00022825"/>
    </source>
</evidence>
<evidence type="ECO:0000256" key="1">
    <source>
        <dbReference type="ARBA" id="ARBA00010233"/>
    </source>
</evidence>
<organism evidence="8 9">
    <name type="scientific">Ectobacillus antri</name>
    <dbReference type="NCBI Taxonomy" id="2486280"/>
    <lineage>
        <taxon>Bacteria</taxon>
        <taxon>Bacillati</taxon>
        <taxon>Bacillota</taxon>
        <taxon>Bacilli</taxon>
        <taxon>Bacillales</taxon>
        <taxon>Bacillaceae</taxon>
        <taxon>Ectobacillus</taxon>
    </lineage>
</organism>